<evidence type="ECO:0000313" key="3">
    <source>
        <dbReference type="Proteomes" id="UP000803844"/>
    </source>
</evidence>
<accession>A0A9P4XV25</accession>
<evidence type="ECO:0000256" key="1">
    <source>
        <dbReference type="SAM" id="Phobius"/>
    </source>
</evidence>
<dbReference type="RefSeq" id="XP_040772346.1">
    <property type="nucleotide sequence ID" value="XM_040923754.1"/>
</dbReference>
<gene>
    <name evidence="2" type="ORF">M406DRAFT_357707</name>
</gene>
<name>A0A9P4XV25_CRYP1</name>
<dbReference type="AlphaFoldDB" id="A0A9P4XV25"/>
<keyword evidence="1" id="KW-1133">Transmembrane helix</keyword>
<organism evidence="2 3">
    <name type="scientific">Cryphonectria parasitica (strain ATCC 38755 / EP155)</name>
    <dbReference type="NCBI Taxonomy" id="660469"/>
    <lineage>
        <taxon>Eukaryota</taxon>
        <taxon>Fungi</taxon>
        <taxon>Dikarya</taxon>
        <taxon>Ascomycota</taxon>
        <taxon>Pezizomycotina</taxon>
        <taxon>Sordariomycetes</taxon>
        <taxon>Sordariomycetidae</taxon>
        <taxon>Diaporthales</taxon>
        <taxon>Cryphonectriaceae</taxon>
        <taxon>Cryphonectria-Endothia species complex</taxon>
        <taxon>Cryphonectria</taxon>
    </lineage>
</organism>
<feature type="transmembrane region" description="Helical" evidence="1">
    <location>
        <begin position="19"/>
        <end position="38"/>
    </location>
</feature>
<comment type="caution">
    <text evidence="2">The sequence shown here is derived from an EMBL/GenBank/DDBJ whole genome shotgun (WGS) entry which is preliminary data.</text>
</comment>
<keyword evidence="1" id="KW-0812">Transmembrane</keyword>
<protein>
    <submittedName>
        <fullName evidence="2">Uncharacterized protein</fullName>
    </submittedName>
</protein>
<dbReference type="EMBL" id="MU032351">
    <property type="protein sequence ID" value="KAF3761367.1"/>
    <property type="molecule type" value="Genomic_DNA"/>
</dbReference>
<proteinExistence type="predicted"/>
<dbReference type="Proteomes" id="UP000803844">
    <property type="component" value="Unassembled WGS sequence"/>
</dbReference>
<keyword evidence="1" id="KW-0472">Membrane</keyword>
<dbReference type="GeneID" id="63840883"/>
<keyword evidence="3" id="KW-1185">Reference proteome</keyword>
<sequence>MIPTPLSVARGGARPYSRWLHQCLLMCISVMGCFFLTWRQNDRLGARRSCSEHFRQHRIKPRGWENWEGRIFYLMESASVCCTRRGRVR</sequence>
<reference evidence="2" key="1">
    <citation type="journal article" date="2020" name="Phytopathology">
        <title>Genome sequence of the chestnut blight fungus Cryphonectria parasitica EP155: A fundamental resource for an archetypical invasive plant pathogen.</title>
        <authorList>
            <person name="Crouch J.A."/>
            <person name="Dawe A."/>
            <person name="Aerts A."/>
            <person name="Barry K."/>
            <person name="Churchill A.C.L."/>
            <person name="Grimwood J."/>
            <person name="Hillman B."/>
            <person name="Milgroom M.G."/>
            <person name="Pangilinan J."/>
            <person name="Smith M."/>
            <person name="Salamov A."/>
            <person name="Schmutz J."/>
            <person name="Yadav J."/>
            <person name="Grigoriev I.V."/>
            <person name="Nuss D."/>
        </authorList>
    </citation>
    <scope>NUCLEOTIDE SEQUENCE</scope>
    <source>
        <strain evidence="2">EP155</strain>
    </source>
</reference>
<evidence type="ECO:0000313" key="2">
    <source>
        <dbReference type="EMBL" id="KAF3761367.1"/>
    </source>
</evidence>